<dbReference type="Proteomes" id="UP000285908">
    <property type="component" value="Unassembled WGS sequence"/>
</dbReference>
<dbReference type="PROSITE" id="PS00041">
    <property type="entry name" value="HTH_ARAC_FAMILY_1"/>
    <property type="match status" value="1"/>
</dbReference>
<dbReference type="AlphaFoldDB" id="A0A438AJ89"/>
<dbReference type="InterPro" id="IPR018062">
    <property type="entry name" value="HTH_AraC-typ_CS"/>
</dbReference>
<name>A0A438AJ89_9RHOB</name>
<organism evidence="5 6">
    <name type="scientific">Mesobaculum littorinae</name>
    <dbReference type="NCBI Taxonomy" id="2486419"/>
    <lineage>
        <taxon>Bacteria</taxon>
        <taxon>Pseudomonadati</taxon>
        <taxon>Pseudomonadota</taxon>
        <taxon>Alphaproteobacteria</taxon>
        <taxon>Rhodobacterales</taxon>
        <taxon>Roseobacteraceae</taxon>
        <taxon>Mesobaculum</taxon>
    </lineage>
</organism>
<proteinExistence type="predicted"/>
<feature type="domain" description="HTH araC/xylS-type" evidence="4">
    <location>
        <begin position="213"/>
        <end position="310"/>
    </location>
</feature>
<dbReference type="EMBL" id="RQXX01000002">
    <property type="protein sequence ID" value="RVV98843.1"/>
    <property type="molecule type" value="Genomic_DNA"/>
</dbReference>
<evidence type="ECO:0000313" key="5">
    <source>
        <dbReference type="EMBL" id="RVV98843.1"/>
    </source>
</evidence>
<evidence type="ECO:0000313" key="6">
    <source>
        <dbReference type="Proteomes" id="UP000285908"/>
    </source>
</evidence>
<keyword evidence="2" id="KW-0238">DNA-binding</keyword>
<keyword evidence="3" id="KW-0804">Transcription</keyword>
<dbReference type="OrthoDB" id="6670788at2"/>
<gene>
    <name evidence="5" type="ORF">EKE94_08090</name>
</gene>
<dbReference type="SUPFAM" id="SSF46689">
    <property type="entry name" value="Homeodomain-like"/>
    <property type="match status" value="1"/>
</dbReference>
<dbReference type="GO" id="GO:0043565">
    <property type="term" value="F:sequence-specific DNA binding"/>
    <property type="evidence" value="ECO:0007669"/>
    <property type="project" value="InterPro"/>
</dbReference>
<dbReference type="RefSeq" id="WP_127906077.1">
    <property type="nucleotide sequence ID" value="NZ_RQXX01000002.1"/>
</dbReference>
<accession>A0A438AJ89</accession>
<evidence type="ECO:0000256" key="2">
    <source>
        <dbReference type="ARBA" id="ARBA00023125"/>
    </source>
</evidence>
<dbReference type="GO" id="GO:0003700">
    <property type="term" value="F:DNA-binding transcription factor activity"/>
    <property type="evidence" value="ECO:0007669"/>
    <property type="project" value="InterPro"/>
</dbReference>
<dbReference type="InterPro" id="IPR018060">
    <property type="entry name" value="HTH_AraC"/>
</dbReference>
<dbReference type="SMART" id="SM00342">
    <property type="entry name" value="HTH_ARAC"/>
    <property type="match status" value="1"/>
</dbReference>
<protein>
    <submittedName>
        <fullName evidence="5">Helix-turn-helix domain-containing protein</fullName>
    </submittedName>
</protein>
<keyword evidence="1" id="KW-0805">Transcription regulation</keyword>
<evidence type="ECO:0000256" key="3">
    <source>
        <dbReference type="ARBA" id="ARBA00023163"/>
    </source>
</evidence>
<dbReference type="PANTHER" id="PTHR47893">
    <property type="entry name" value="REGULATORY PROTEIN PCHR"/>
    <property type="match status" value="1"/>
</dbReference>
<dbReference type="Gene3D" id="1.10.10.60">
    <property type="entry name" value="Homeodomain-like"/>
    <property type="match status" value="1"/>
</dbReference>
<dbReference type="Pfam" id="PF12833">
    <property type="entry name" value="HTH_18"/>
    <property type="match status" value="1"/>
</dbReference>
<dbReference type="PROSITE" id="PS01124">
    <property type="entry name" value="HTH_ARAC_FAMILY_2"/>
    <property type="match status" value="1"/>
</dbReference>
<reference evidence="5 6" key="1">
    <citation type="submission" date="2018-11" db="EMBL/GenBank/DDBJ databases">
        <title>Mesobaculum littorinae gen. nov., sp. nov., isolated from Littorina scabra that represents a novel genus of the order Rhodobacteraceae.</title>
        <authorList>
            <person name="Li F."/>
        </authorList>
    </citation>
    <scope>NUCLEOTIDE SEQUENCE [LARGE SCALE GENOMIC DNA]</scope>
    <source>
        <strain evidence="5 6">M0103</strain>
    </source>
</reference>
<dbReference type="InterPro" id="IPR009057">
    <property type="entry name" value="Homeodomain-like_sf"/>
</dbReference>
<evidence type="ECO:0000259" key="4">
    <source>
        <dbReference type="PROSITE" id="PS01124"/>
    </source>
</evidence>
<dbReference type="PANTHER" id="PTHR47893:SF1">
    <property type="entry name" value="REGULATORY PROTEIN PCHR"/>
    <property type="match status" value="1"/>
</dbReference>
<evidence type="ECO:0000256" key="1">
    <source>
        <dbReference type="ARBA" id="ARBA00023015"/>
    </source>
</evidence>
<sequence>MSFDRMLTTSIDDIATLVEARGGDFGASCSRDTQVIAGLRRTQGVAQGMALRVSDATVLRRVETWALCPAGAVLHVTFAGAPRATMNGVPLAMERRAGGPVRLVVVANDHSATLHRVLRPGEAMCKIALAVGPDWLAARGLDLAALPRRAGVAQGAWTATGDEIAAADLLRSPGAQGDAARALGAEAAALRLWAGVARRLAQAGGATETPGGDKLARMEQAGLRPGPMPSPAEIARAGGVSLSTMRRLFLGAHRQAPAAYLRLRRLERARAELAAGARVADAAWRAGYARPTAFATAFRAAFGQSPSAAR</sequence>
<dbReference type="InterPro" id="IPR053142">
    <property type="entry name" value="PchR_regulatory_protein"/>
</dbReference>
<keyword evidence="6" id="KW-1185">Reference proteome</keyword>
<comment type="caution">
    <text evidence="5">The sequence shown here is derived from an EMBL/GenBank/DDBJ whole genome shotgun (WGS) entry which is preliminary data.</text>
</comment>